<sequence>MTSPGETPARPTTLPPQHQSRQPGLESKMTPSPQFESSGLKAAGKLQGKVAIISGADSGIGRAVAV</sequence>
<comment type="caution">
    <text evidence="2">The sequence shown here is derived from an EMBL/GenBank/DDBJ whole genome shotgun (WGS) entry which is preliminary data.</text>
</comment>
<gene>
    <name evidence="2" type="ORF">K0U00_08820</name>
</gene>
<protein>
    <submittedName>
        <fullName evidence="2">NAD(P)-dependent oxidoreductase</fullName>
    </submittedName>
</protein>
<evidence type="ECO:0000313" key="2">
    <source>
        <dbReference type="EMBL" id="MBW7454133.1"/>
    </source>
</evidence>
<proteinExistence type="predicted"/>
<dbReference type="SUPFAM" id="SSF51735">
    <property type="entry name" value="NAD(P)-binding Rossmann-fold domains"/>
    <property type="match status" value="1"/>
</dbReference>
<name>A0ABS7BZQ3_9BACL</name>
<evidence type="ECO:0000313" key="3">
    <source>
        <dbReference type="Proteomes" id="UP001519887"/>
    </source>
</evidence>
<dbReference type="EMBL" id="JAHZIK010000158">
    <property type="protein sequence ID" value="MBW7454133.1"/>
    <property type="molecule type" value="Genomic_DNA"/>
</dbReference>
<feature type="non-terminal residue" evidence="2">
    <location>
        <position position="66"/>
    </location>
</feature>
<reference evidence="2 3" key="1">
    <citation type="submission" date="2021-07" db="EMBL/GenBank/DDBJ databases">
        <title>Paenibacillus radiodurans sp. nov., isolated from the southeastern edge of Tengger Desert.</title>
        <authorList>
            <person name="Zhang G."/>
        </authorList>
    </citation>
    <scope>NUCLEOTIDE SEQUENCE [LARGE SCALE GENOMIC DNA]</scope>
    <source>
        <strain evidence="2 3">CCM 7311</strain>
    </source>
</reference>
<accession>A0ABS7BZQ3</accession>
<dbReference type="Proteomes" id="UP001519887">
    <property type="component" value="Unassembled WGS sequence"/>
</dbReference>
<feature type="region of interest" description="Disordered" evidence="1">
    <location>
        <begin position="1"/>
        <end position="41"/>
    </location>
</feature>
<keyword evidence="3" id="KW-1185">Reference proteome</keyword>
<dbReference type="InterPro" id="IPR036291">
    <property type="entry name" value="NAD(P)-bd_dom_sf"/>
</dbReference>
<evidence type="ECO:0000256" key="1">
    <source>
        <dbReference type="SAM" id="MobiDB-lite"/>
    </source>
</evidence>
<dbReference type="Gene3D" id="3.40.50.720">
    <property type="entry name" value="NAD(P)-binding Rossmann-like Domain"/>
    <property type="match status" value="1"/>
</dbReference>
<organism evidence="2 3">
    <name type="scientific">Paenibacillus sepulcri</name>
    <dbReference type="NCBI Taxonomy" id="359917"/>
    <lineage>
        <taxon>Bacteria</taxon>
        <taxon>Bacillati</taxon>
        <taxon>Bacillota</taxon>
        <taxon>Bacilli</taxon>
        <taxon>Bacillales</taxon>
        <taxon>Paenibacillaceae</taxon>
        <taxon>Paenibacillus</taxon>
    </lineage>
</organism>